<sequence>MEIRLLKPLANFPKQTLEAKPDLKSTTGSPNRRESALKRANPTTKQAFAAKQKTEKRLTAKIKSSDLGGSGGGGFGLIVDDDDGGGAQRPKRSSILG</sequence>
<feature type="region of interest" description="Disordered" evidence="1">
    <location>
        <begin position="14"/>
        <end position="97"/>
    </location>
</feature>
<accession>W9SQE0</accession>
<organism evidence="2 3">
    <name type="scientific">Morus notabilis</name>
    <dbReference type="NCBI Taxonomy" id="981085"/>
    <lineage>
        <taxon>Eukaryota</taxon>
        <taxon>Viridiplantae</taxon>
        <taxon>Streptophyta</taxon>
        <taxon>Embryophyta</taxon>
        <taxon>Tracheophyta</taxon>
        <taxon>Spermatophyta</taxon>
        <taxon>Magnoliopsida</taxon>
        <taxon>eudicotyledons</taxon>
        <taxon>Gunneridae</taxon>
        <taxon>Pentapetalae</taxon>
        <taxon>rosids</taxon>
        <taxon>fabids</taxon>
        <taxon>Rosales</taxon>
        <taxon>Moraceae</taxon>
        <taxon>Moreae</taxon>
        <taxon>Morus</taxon>
    </lineage>
</organism>
<name>W9SQE0_9ROSA</name>
<protein>
    <submittedName>
        <fullName evidence="2">Uncharacterized protein</fullName>
    </submittedName>
</protein>
<evidence type="ECO:0000313" key="3">
    <source>
        <dbReference type="Proteomes" id="UP000030645"/>
    </source>
</evidence>
<proteinExistence type="predicted"/>
<evidence type="ECO:0000256" key="1">
    <source>
        <dbReference type="SAM" id="MobiDB-lite"/>
    </source>
</evidence>
<dbReference type="EMBL" id="KE646366">
    <property type="protein sequence ID" value="EXC68495.1"/>
    <property type="molecule type" value="Genomic_DNA"/>
</dbReference>
<dbReference type="Proteomes" id="UP000030645">
    <property type="component" value="Unassembled WGS sequence"/>
</dbReference>
<evidence type="ECO:0000313" key="2">
    <source>
        <dbReference type="EMBL" id="EXC68495.1"/>
    </source>
</evidence>
<reference evidence="3" key="1">
    <citation type="submission" date="2013-01" db="EMBL/GenBank/DDBJ databases">
        <title>Draft Genome Sequence of a Mulberry Tree, Morus notabilis C.K. Schneid.</title>
        <authorList>
            <person name="He N."/>
            <person name="Zhao S."/>
        </authorList>
    </citation>
    <scope>NUCLEOTIDE SEQUENCE</scope>
</reference>
<keyword evidence="3" id="KW-1185">Reference proteome</keyword>
<gene>
    <name evidence="2" type="ORF">L484_000164</name>
</gene>
<dbReference type="AlphaFoldDB" id="W9SQE0"/>